<sequence length="127" mass="14461">MKVLQVVARRPFWRKIVQADATWLTEPRALLQNHVAPLVLAVREFCQRCPPFCWGKELKVCLVEGNSESEVLGALSAARSTRNARGFNLPCRRIAIMRDSVTLEYVFQENLVTDIRTLVTSVSLRAY</sequence>
<evidence type="ECO:0000313" key="1">
    <source>
        <dbReference type="EMBL" id="CAI3983819.1"/>
    </source>
</evidence>
<dbReference type="AlphaFoldDB" id="A0A9P1C2E1"/>
<accession>A0A9P1C2E1</accession>
<evidence type="ECO:0000313" key="2">
    <source>
        <dbReference type="EMBL" id="CAL4771131.1"/>
    </source>
</evidence>
<comment type="caution">
    <text evidence="1">The sequence shown here is derived from an EMBL/GenBank/DDBJ whole genome shotgun (WGS) entry which is preliminary data.</text>
</comment>
<keyword evidence="3" id="KW-1185">Reference proteome</keyword>
<evidence type="ECO:0000313" key="3">
    <source>
        <dbReference type="Proteomes" id="UP001152797"/>
    </source>
</evidence>
<dbReference type="Proteomes" id="UP001152797">
    <property type="component" value="Unassembled WGS sequence"/>
</dbReference>
<gene>
    <name evidence="1" type="ORF">C1SCF055_LOCUS11399</name>
</gene>
<name>A0A9P1C2E1_9DINO</name>
<organism evidence="1">
    <name type="scientific">Cladocopium goreaui</name>
    <dbReference type="NCBI Taxonomy" id="2562237"/>
    <lineage>
        <taxon>Eukaryota</taxon>
        <taxon>Sar</taxon>
        <taxon>Alveolata</taxon>
        <taxon>Dinophyceae</taxon>
        <taxon>Suessiales</taxon>
        <taxon>Symbiodiniaceae</taxon>
        <taxon>Cladocopium</taxon>
    </lineage>
</organism>
<reference evidence="2 3" key="2">
    <citation type="submission" date="2024-05" db="EMBL/GenBank/DDBJ databases">
        <authorList>
            <person name="Chen Y."/>
            <person name="Shah S."/>
            <person name="Dougan E. K."/>
            <person name="Thang M."/>
            <person name="Chan C."/>
        </authorList>
    </citation>
    <scope>NUCLEOTIDE SEQUENCE [LARGE SCALE GENOMIC DNA]</scope>
</reference>
<dbReference type="EMBL" id="CAMXCT020000837">
    <property type="protein sequence ID" value="CAL1137194.1"/>
    <property type="molecule type" value="Genomic_DNA"/>
</dbReference>
<reference evidence="1" key="1">
    <citation type="submission" date="2022-10" db="EMBL/GenBank/DDBJ databases">
        <authorList>
            <person name="Chen Y."/>
            <person name="Dougan E. K."/>
            <person name="Chan C."/>
            <person name="Rhodes N."/>
            <person name="Thang M."/>
        </authorList>
    </citation>
    <scope>NUCLEOTIDE SEQUENCE</scope>
</reference>
<proteinExistence type="predicted"/>
<dbReference type="EMBL" id="CAMXCT010000837">
    <property type="protein sequence ID" value="CAI3983819.1"/>
    <property type="molecule type" value="Genomic_DNA"/>
</dbReference>
<dbReference type="EMBL" id="CAMXCT030000837">
    <property type="protein sequence ID" value="CAL4771131.1"/>
    <property type="molecule type" value="Genomic_DNA"/>
</dbReference>
<protein>
    <submittedName>
        <fullName evidence="1">Uncharacterized protein</fullName>
    </submittedName>
</protein>